<dbReference type="PROSITE" id="PS51450">
    <property type="entry name" value="LRR"/>
    <property type="match status" value="5"/>
</dbReference>
<dbReference type="SMART" id="SM00364">
    <property type="entry name" value="LRR_BAC"/>
    <property type="match status" value="4"/>
</dbReference>
<dbReference type="InterPro" id="IPR001611">
    <property type="entry name" value="Leu-rich_rpt"/>
</dbReference>
<name>A0A448WPT2_9PLAT</name>
<dbReference type="InterPro" id="IPR003591">
    <property type="entry name" value="Leu-rich_rpt_typical-subtyp"/>
</dbReference>
<evidence type="ECO:0000256" key="1">
    <source>
        <dbReference type="ARBA" id="ARBA00022614"/>
    </source>
</evidence>
<dbReference type="SUPFAM" id="SSF52075">
    <property type="entry name" value="Outer arm dynein light chain 1"/>
    <property type="match status" value="1"/>
</dbReference>
<dbReference type="Gene3D" id="3.80.10.10">
    <property type="entry name" value="Ribonuclease Inhibitor"/>
    <property type="match status" value="3"/>
</dbReference>
<evidence type="ECO:0000313" key="3">
    <source>
        <dbReference type="EMBL" id="VEL16951.1"/>
    </source>
</evidence>
<dbReference type="PANTHER" id="PTHR46652:SF3">
    <property type="entry name" value="LEUCINE-RICH REPEAT-CONTAINING PROTEIN 9"/>
    <property type="match status" value="1"/>
</dbReference>
<protein>
    <recommendedName>
        <fullName evidence="5">U2A'/phosphoprotein 32 family A C-terminal domain-containing protein</fullName>
    </recommendedName>
</protein>
<dbReference type="EMBL" id="CAAALY010030469">
    <property type="protein sequence ID" value="VEL16951.1"/>
    <property type="molecule type" value="Genomic_DNA"/>
</dbReference>
<evidence type="ECO:0000256" key="2">
    <source>
        <dbReference type="ARBA" id="ARBA00022737"/>
    </source>
</evidence>
<dbReference type="InterPro" id="IPR032675">
    <property type="entry name" value="LRR_dom_sf"/>
</dbReference>
<dbReference type="SMART" id="SM00365">
    <property type="entry name" value="LRR_SD22"/>
    <property type="match status" value="5"/>
</dbReference>
<proteinExistence type="predicted"/>
<dbReference type="AlphaFoldDB" id="A0A448WPT2"/>
<dbReference type="Proteomes" id="UP000784294">
    <property type="component" value="Unassembled WGS sequence"/>
</dbReference>
<reference evidence="3" key="1">
    <citation type="submission" date="2018-11" db="EMBL/GenBank/DDBJ databases">
        <authorList>
            <consortium name="Pathogen Informatics"/>
        </authorList>
    </citation>
    <scope>NUCLEOTIDE SEQUENCE</scope>
</reference>
<comment type="caution">
    <text evidence="3">The sequence shown here is derived from an EMBL/GenBank/DDBJ whole genome shotgun (WGS) entry which is preliminary data.</text>
</comment>
<evidence type="ECO:0000313" key="4">
    <source>
        <dbReference type="Proteomes" id="UP000784294"/>
    </source>
</evidence>
<evidence type="ECO:0008006" key="5">
    <source>
        <dbReference type="Google" id="ProtNLM"/>
    </source>
</evidence>
<dbReference type="Pfam" id="PF13855">
    <property type="entry name" value="LRR_8"/>
    <property type="match status" value="1"/>
</dbReference>
<dbReference type="SMART" id="SM00369">
    <property type="entry name" value="LRR_TYP"/>
    <property type="match status" value="4"/>
</dbReference>
<organism evidence="3 4">
    <name type="scientific">Protopolystoma xenopodis</name>
    <dbReference type="NCBI Taxonomy" id="117903"/>
    <lineage>
        <taxon>Eukaryota</taxon>
        <taxon>Metazoa</taxon>
        <taxon>Spiralia</taxon>
        <taxon>Lophotrochozoa</taxon>
        <taxon>Platyhelminthes</taxon>
        <taxon>Monogenea</taxon>
        <taxon>Polyopisthocotylea</taxon>
        <taxon>Polystomatidea</taxon>
        <taxon>Polystomatidae</taxon>
        <taxon>Protopolystoma</taxon>
    </lineage>
</organism>
<dbReference type="PANTHER" id="PTHR46652">
    <property type="entry name" value="LEUCINE-RICH REPEAT AND IQ DOMAIN-CONTAINING PROTEIN 1-RELATED"/>
    <property type="match status" value="1"/>
</dbReference>
<dbReference type="SUPFAM" id="SSF52058">
    <property type="entry name" value="L domain-like"/>
    <property type="match status" value="1"/>
</dbReference>
<dbReference type="InterPro" id="IPR050836">
    <property type="entry name" value="SDS22/Internalin_LRR"/>
</dbReference>
<dbReference type="OrthoDB" id="1517790at2759"/>
<keyword evidence="1" id="KW-0433">Leucine-rich repeat</keyword>
<gene>
    <name evidence="3" type="ORF">PXEA_LOCUS10391</name>
</gene>
<sequence length="696" mass="74940">MPELTILELYGTPLEVSSDHYRFKIIHHLKSLKALDGIMVTNAEVTTGKEMFGGRMTCEFLMSRLGHDQFADLVQLDMIGVGLKSVDLFPLERFINLRSLNLDNNHLASFSGLIFLENLQALCLNQNRIECLFPRNTGDSFSCGSVTMLAALDERRHSIKQIMPRLEVLHLAQNGIKSLQPLQLHRIPTLKALFLQDNSLVSVDGLEGLHQLRELVLDRNRIKKLSETSFLYNWSLQEIHLEENRLRDLHHLGHLERLQRLYVGFNKLTDLNELEESLGRLRSLVEISLPDNPVARRGQHRLVLVYNLPQLKHIDGQLVLDEERERAAAFYAEQQYHTLLAEQNGMLVTAKPAVGLGLPTGAASIAATVSGPFPSTLSEVLLTSSGNSLPSLTPYRSTCSTASTSLLEAAVVATSVSPNVLGSSGGPCVGIAGSLSTIPIPHRARQRNLPAVKLCNFSSMSPSISAPAHLTYPSSHTTTTSISSITTSPNMPKCITGALEATVTDTIDAACSQILSNTNLGFNHSLVTSKNSTSTADLSSNIVEIPAPNLHPVAHHSACIKRPPSAGRMLIAAGSHGLSLGGVGETVAADCGAFSAGDSAGLATNPAGGMMKSASIVDNRSGQRLIRLPTGSGTGPSLSITPQNFITIGPLPGTSTHSTLMLVNRHLDPVTDVGQLARCPSNLEGLTKWTSGQVKR</sequence>
<accession>A0A448WPT2</accession>
<keyword evidence="4" id="KW-1185">Reference proteome</keyword>
<dbReference type="Pfam" id="PF14580">
    <property type="entry name" value="LRR_9"/>
    <property type="match status" value="1"/>
</dbReference>
<keyword evidence="2" id="KW-0677">Repeat</keyword>